<sequence length="1000" mass="114205">MDSLISNQFPLLKAVQEQVQEQINFDSIKFEVSNSKHSSVYNISFSGFFILVSQNQIFCFNIFLPNFLPFIDTSQLKSVFFLLNSNQKIQYKFIFSTKDEAKKFYDVTLTVLEKFQPLIKNVNLNFCSIKEELIVLIPNSKQVINADVFIGVEKGNSCNHAVLNVTPILDSSKKSKKTKKSDKSKKKEKDFTLELNFSSKINVTQPTDIPIVFGENTFRKITTEVYQNENEKCLILCKNVEESLNMILSIFFLSYSRQNLNSNDFAATAKPSSVFLVPLKQPVVSFKSVDQEMKVKMPVIPVSTMEKKKSMPNIEIQSVNPPRHTRLNRSDTIIIPDDVSASPKQNENENSKNNQKSKENDKNDNDDDFIIEFEEIAIENAHENKKMKNLIEFERATKSRANTLSRKNVPKRYRSGSSVVRRGDITPDVLNYSMPNVRPQNDEDNEIDYSFFTSNVITNSEFNENCEKSIEAVNQTIHYLEEERRKARKNRSVEDSLPDFETYINQLNPPKSEMMIQGDTSLNVQLEKSFEFLNANSYDDQFITIKETNEELTKTDEIVKRSINFFSDLPIQSASETKNDNDFFEFFDFKNFPSYNQNEFKLSSEPRLGFIDKLVTCIESIEIKKIKKLYSDTEGQSREQVGQNLTALIASIFINGVRGFERVNDISSRDYEICNNIINSLRAVSGTIPELLGICQQLSKMIKSDDNSNSACDIATLVSALAVLMLNNGIIIEFLRTIQKSDEWISRFYFPTSIMASSQLINNTIILLNPLFCNIQFLLSIESSSTCLFNQPANFIDTIVKAPAQGFLEVDPYILLSMGPIFQQAPTRAFPTPSGNILSLNSISSSPSKPQVIATPNDIHDIDTKSSFLHAIIHQFSFGLKPGFIKISDSQRQFSFINDVSTSSSISNISEKNKNAWKEFTETTKFLKNANGMVFKEMSYVIEEWVSIGLEKKLLHMWLLFLGVHSDIVSKYYYSNSTFADPYRLKFVVKAIIKFYKSME</sequence>
<name>A0ABR2JSG6_9EUKA</name>
<feature type="domain" description="RUN" evidence="3">
    <location>
        <begin position="859"/>
        <end position="1000"/>
    </location>
</feature>
<dbReference type="EMBL" id="JAPFFF010000009">
    <property type="protein sequence ID" value="KAK8881753.1"/>
    <property type="molecule type" value="Genomic_DNA"/>
</dbReference>
<keyword evidence="1" id="KW-0175">Coiled coil</keyword>
<dbReference type="Pfam" id="PF02759">
    <property type="entry name" value="RUN"/>
    <property type="match status" value="1"/>
</dbReference>
<feature type="coiled-coil region" evidence="1">
    <location>
        <begin position="463"/>
        <end position="490"/>
    </location>
</feature>
<dbReference type="Proteomes" id="UP001470230">
    <property type="component" value="Unassembled WGS sequence"/>
</dbReference>
<feature type="compositionally biased region" description="Basic and acidic residues" evidence="2">
    <location>
        <begin position="346"/>
        <end position="363"/>
    </location>
</feature>
<dbReference type="Gene3D" id="1.20.58.900">
    <property type="match status" value="1"/>
</dbReference>
<proteinExistence type="predicted"/>
<dbReference type="PROSITE" id="PS50826">
    <property type="entry name" value="RUN"/>
    <property type="match status" value="1"/>
</dbReference>
<protein>
    <recommendedName>
        <fullName evidence="3">RUN domain-containing protein</fullName>
    </recommendedName>
</protein>
<reference evidence="4 5" key="1">
    <citation type="submission" date="2024-04" db="EMBL/GenBank/DDBJ databases">
        <title>Tritrichomonas musculus Genome.</title>
        <authorList>
            <person name="Alves-Ferreira E."/>
            <person name="Grigg M."/>
            <person name="Lorenzi H."/>
            <person name="Galac M."/>
        </authorList>
    </citation>
    <scope>NUCLEOTIDE SEQUENCE [LARGE SCALE GENOMIC DNA]</scope>
    <source>
        <strain evidence="4 5">EAF2021</strain>
    </source>
</reference>
<comment type="caution">
    <text evidence="4">The sequence shown here is derived from an EMBL/GenBank/DDBJ whole genome shotgun (WGS) entry which is preliminary data.</text>
</comment>
<accession>A0ABR2JSG6</accession>
<evidence type="ECO:0000313" key="5">
    <source>
        <dbReference type="Proteomes" id="UP001470230"/>
    </source>
</evidence>
<dbReference type="InterPro" id="IPR037213">
    <property type="entry name" value="Run_dom_sf"/>
</dbReference>
<gene>
    <name evidence="4" type="ORF">M9Y10_044389</name>
</gene>
<feature type="region of interest" description="Disordered" evidence="2">
    <location>
        <begin position="306"/>
        <end position="365"/>
    </location>
</feature>
<evidence type="ECO:0000259" key="3">
    <source>
        <dbReference type="PROSITE" id="PS50826"/>
    </source>
</evidence>
<keyword evidence="5" id="KW-1185">Reference proteome</keyword>
<organism evidence="4 5">
    <name type="scientific">Tritrichomonas musculus</name>
    <dbReference type="NCBI Taxonomy" id="1915356"/>
    <lineage>
        <taxon>Eukaryota</taxon>
        <taxon>Metamonada</taxon>
        <taxon>Parabasalia</taxon>
        <taxon>Tritrichomonadida</taxon>
        <taxon>Tritrichomonadidae</taxon>
        <taxon>Tritrichomonas</taxon>
    </lineage>
</organism>
<evidence type="ECO:0000256" key="2">
    <source>
        <dbReference type="SAM" id="MobiDB-lite"/>
    </source>
</evidence>
<evidence type="ECO:0000256" key="1">
    <source>
        <dbReference type="SAM" id="Coils"/>
    </source>
</evidence>
<evidence type="ECO:0000313" key="4">
    <source>
        <dbReference type="EMBL" id="KAK8881753.1"/>
    </source>
</evidence>
<dbReference type="InterPro" id="IPR004012">
    <property type="entry name" value="Run_dom"/>
</dbReference>